<name>A0A1I7W174_LOALO</name>
<keyword evidence="1" id="KW-1185">Reference proteome</keyword>
<sequence>MRKKHIRLLKAQRKIFLGDIGEMRIARRQRWWKRSRSRIGGGRRPMIQIFPKTLYVFADKSSILVSEDMILPRPWTVQRRM</sequence>
<accession>A0A1I7W174</accession>
<protein>
    <submittedName>
        <fullName evidence="2">Uncharacterized protein</fullName>
    </submittedName>
</protein>
<reference evidence="2" key="2">
    <citation type="submission" date="2016-11" db="UniProtKB">
        <authorList>
            <consortium name="WormBaseParasite"/>
        </authorList>
    </citation>
    <scope>IDENTIFICATION</scope>
</reference>
<dbReference type="WBParaSite" id="EN70_8531">
    <property type="protein sequence ID" value="EN70_8531"/>
    <property type="gene ID" value="EN70_8531"/>
</dbReference>
<dbReference type="AlphaFoldDB" id="A0A1I7W174"/>
<evidence type="ECO:0000313" key="2">
    <source>
        <dbReference type="WBParaSite" id="EN70_8531"/>
    </source>
</evidence>
<evidence type="ECO:0000313" key="1">
    <source>
        <dbReference type="Proteomes" id="UP000095285"/>
    </source>
</evidence>
<proteinExistence type="predicted"/>
<reference evidence="1" key="1">
    <citation type="submission" date="2012-04" db="EMBL/GenBank/DDBJ databases">
        <title>The Genome Sequence of Loa loa.</title>
        <authorList>
            <consortium name="The Broad Institute Genome Sequencing Platform"/>
            <consortium name="Broad Institute Genome Sequencing Center for Infectious Disease"/>
            <person name="Nutman T.B."/>
            <person name="Fink D.L."/>
            <person name="Russ C."/>
            <person name="Young S."/>
            <person name="Zeng Q."/>
            <person name="Gargeya S."/>
            <person name="Alvarado L."/>
            <person name="Berlin A."/>
            <person name="Chapman S.B."/>
            <person name="Chen Z."/>
            <person name="Freedman E."/>
            <person name="Gellesch M."/>
            <person name="Goldberg J."/>
            <person name="Griggs A."/>
            <person name="Gujja S."/>
            <person name="Heilman E.R."/>
            <person name="Heiman D."/>
            <person name="Howarth C."/>
            <person name="Mehta T."/>
            <person name="Neiman D."/>
            <person name="Pearson M."/>
            <person name="Roberts A."/>
            <person name="Saif S."/>
            <person name="Shea T."/>
            <person name="Shenoy N."/>
            <person name="Sisk P."/>
            <person name="Stolte C."/>
            <person name="Sykes S."/>
            <person name="White J."/>
            <person name="Yandava C."/>
            <person name="Haas B."/>
            <person name="Henn M.R."/>
            <person name="Nusbaum C."/>
            <person name="Birren B."/>
        </authorList>
    </citation>
    <scope>NUCLEOTIDE SEQUENCE [LARGE SCALE GENOMIC DNA]</scope>
</reference>
<dbReference type="Proteomes" id="UP000095285">
    <property type="component" value="Unassembled WGS sequence"/>
</dbReference>
<organism evidence="1 2">
    <name type="scientific">Loa loa</name>
    <name type="common">Eye worm</name>
    <name type="synonym">Filaria loa</name>
    <dbReference type="NCBI Taxonomy" id="7209"/>
    <lineage>
        <taxon>Eukaryota</taxon>
        <taxon>Metazoa</taxon>
        <taxon>Ecdysozoa</taxon>
        <taxon>Nematoda</taxon>
        <taxon>Chromadorea</taxon>
        <taxon>Rhabditida</taxon>
        <taxon>Spirurina</taxon>
        <taxon>Spiruromorpha</taxon>
        <taxon>Filarioidea</taxon>
        <taxon>Onchocercidae</taxon>
        <taxon>Loa</taxon>
    </lineage>
</organism>